<dbReference type="AlphaFoldDB" id="A0A9W9ZUB9"/>
<proteinExistence type="predicted"/>
<feature type="region of interest" description="Disordered" evidence="1">
    <location>
        <begin position="1"/>
        <end position="39"/>
    </location>
</feature>
<evidence type="ECO:0000313" key="3">
    <source>
        <dbReference type="Proteomes" id="UP001163046"/>
    </source>
</evidence>
<reference evidence="2" key="1">
    <citation type="submission" date="2023-01" db="EMBL/GenBank/DDBJ databases">
        <title>Genome assembly of the deep-sea coral Lophelia pertusa.</title>
        <authorList>
            <person name="Herrera S."/>
            <person name="Cordes E."/>
        </authorList>
    </citation>
    <scope>NUCLEOTIDE SEQUENCE</scope>
    <source>
        <strain evidence="2">USNM1676648</strain>
        <tissue evidence="2">Polyp</tissue>
    </source>
</reference>
<evidence type="ECO:0000313" key="2">
    <source>
        <dbReference type="EMBL" id="KAJ7386124.1"/>
    </source>
</evidence>
<organism evidence="2 3">
    <name type="scientific">Desmophyllum pertusum</name>
    <dbReference type="NCBI Taxonomy" id="174260"/>
    <lineage>
        <taxon>Eukaryota</taxon>
        <taxon>Metazoa</taxon>
        <taxon>Cnidaria</taxon>
        <taxon>Anthozoa</taxon>
        <taxon>Hexacorallia</taxon>
        <taxon>Scleractinia</taxon>
        <taxon>Caryophylliina</taxon>
        <taxon>Caryophylliidae</taxon>
        <taxon>Desmophyllum</taxon>
    </lineage>
</organism>
<comment type="caution">
    <text evidence="2">The sequence shown here is derived from an EMBL/GenBank/DDBJ whole genome shotgun (WGS) entry which is preliminary data.</text>
</comment>
<name>A0A9W9ZUB9_9CNID</name>
<sequence>MATNTAPKGVGGKVPPRKKRSTETYTPHRESTEDVSDRFSVEQVDPTKIVIHRTDRPEDPPVTAPLVVKKITGGIRKCAGCTKEINISTTQGKISHVCNHKLIWVILHVFGFWC</sequence>
<keyword evidence="3" id="KW-1185">Reference proteome</keyword>
<dbReference type="Proteomes" id="UP001163046">
    <property type="component" value="Unassembled WGS sequence"/>
</dbReference>
<gene>
    <name evidence="2" type="ORF">OS493_012468</name>
</gene>
<evidence type="ECO:0000256" key="1">
    <source>
        <dbReference type="SAM" id="MobiDB-lite"/>
    </source>
</evidence>
<accession>A0A9W9ZUB9</accession>
<dbReference type="EMBL" id="MU825878">
    <property type="protein sequence ID" value="KAJ7386124.1"/>
    <property type="molecule type" value="Genomic_DNA"/>
</dbReference>
<protein>
    <submittedName>
        <fullName evidence="2">Uncharacterized protein</fullName>
    </submittedName>
</protein>
<feature type="compositionally biased region" description="Basic and acidic residues" evidence="1">
    <location>
        <begin position="26"/>
        <end position="39"/>
    </location>
</feature>